<reference evidence="1" key="1">
    <citation type="submission" date="2014-12" db="EMBL/GenBank/DDBJ databases">
        <title>Insight into the proteome of Arion vulgaris.</title>
        <authorList>
            <person name="Aradska J."/>
            <person name="Bulat T."/>
            <person name="Smidak R."/>
            <person name="Sarate P."/>
            <person name="Gangsoo J."/>
            <person name="Sialana F."/>
            <person name="Bilban M."/>
            <person name="Lubec G."/>
        </authorList>
    </citation>
    <scope>NUCLEOTIDE SEQUENCE</scope>
    <source>
        <tissue evidence="1">Skin</tissue>
    </source>
</reference>
<organism evidence="1">
    <name type="scientific">Arion vulgaris</name>
    <dbReference type="NCBI Taxonomy" id="1028688"/>
    <lineage>
        <taxon>Eukaryota</taxon>
        <taxon>Metazoa</taxon>
        <taxon>Spiralia</taxon>
        <taxon>Lophotrochozoa</taxon>
        <taxon>Mollusca</taxon>
        <taxon>Gastropoda</taxon>
        <taxon>Heterobranchia</taxon>
        <taxon>Euthyneura</taxon>
        <taxon>Panpulmonata</taxon>
        <taxon>Eupulmonata</taxon>
        <taxon>Stylommatophora</taxon>
        <taxon>Helicina</taxon>
        <taxon>Arionoidea</taxon>
        <taxon>Arionidae</taxon>
        <taxon>Arion</taxon>
    </lineage>
</organism>
<feature type="non-terminal residue" evidence="1">
    <location>
        <position position="49"/>
    </location>
</feature>
<evidence type="ECO:0000313" key="1">
    <source>
        <dbReference type="EMBL" id="CEK59978.1"/>
    </source>
</evidence>
<dbReference type="EMBL" id="HACG01013113">
    <property type="protein sequence ID" value="CEK59978.1"/>
    <property type="molecule type" value="Transcribed_RNA"/>
</dbReference>
<gene>
    <name evidence="1" type="primary">ORF38041</name>
</gene>
<accession>A0A0B6YUT5</accession>
<protein>
    <submittedName>
        <fullName evidence="1">Uncharacterized protein</fullName>
    </submittedName>
</protein>
<sequence>MLGGKTCTMKYINISMQQTSVEDIFKALFITQFQITIDNQSNVTSIQWI</sequence>
<dbReference type="AlphaFoldDB" id="A0A0B6YUT5"/>
<name>A0A0B6YUT5_9EUPU</name>
<proteinExistence type="predicted"/>